<evidence type="ECO:0000313" key="1">
    <source>
        <dbReference type="EMBL" id="MCJ2381816.1"/>
    </source>
</evidence>
<keyword evidence="2" id="KW-1185">Reference proteome</keyword>
<dbReference type="EMBL" id="JAKZMM010000043">
    <property type="protein sequence ID" value="MCJ2381816.1"/>
    <property type="molecule type" value="Genomic_DNA"/>
</dbReference>
<comment type="caution">
    <text evidence="1">The sequence shown here is derived from an EMBL/GenBank/DDBJ whole genome shotgun (WGS) entry which is preliminary data.</text>
</comment>
<dbReference type="RefSeq" id="WP_243326244.1">
    <property type="nucleotide sequence ID" value="NZ_JAKZMM010000043.1"/>
</dbReference>
<proteinExistence type="predicted"/>
<accession>A0ABT0C479</accession>
<sequence length="978" mass="108025">MIDIKDISGKILKSVIETTDCKKYEELMSLCYISLSWDDENNIQLPAGSYIEYDGERYRLLEPYDPSFKDESTFQYTPKFYDKIALWSKKPLFYVTDTGEETDWSMTAYPGQFMDAVVRALSKYTGETFTYSIDASIAQSTMETISFQNISIFDGLTEIANKWDVEWWVEGSVIHLSKCQYGEPITLEVGKNVGIPTVTNNKDGYFTRFYAFGSTRNITQDYNDGGFTNGLVNKRLTLNQSLYPGGYIDIRPGLHPEEVFVKTLIFDNIYPSSKLVISGVRAELKDYIDSDGNKIQVGESEGEPLYKQYAIWYFKIDGFNFNNSTYDKEENPEGMLLPGLDLSVIFESGQLNGRDFKLTYHEKTQEYEINFVEESGSIIVPGTVSLIPADGDNIVLYNIRMPEEYVSSSQEELAEALLSEMERYKRNMNSYSFPSYPVSFYEENLDMKVGQSVSFIYGGNNLSTRVLKVEKQLDYPIEQTITIGEEKIKGNTQEIKEEVIDANQNIDVVKALADLNKAITDGYGRVQQLIMQSLSQYKGIWTLDQNGFPNDPSKWTIKTDYTAISAKDFIAFADGGEYASGLPVADYDTFGLFKAKQGGGLLFDANEGWYVDPEFAGGGGIDEEQLEKYLTDNNYITVDYLTEQGYLKLSSPLTGYAIPEAYSPITATDTILSAIGKLERNFDNYVDLTTNQTIGGVKTFNETILSKKDVIAYADGGEYASGLPVADQYTYGLVKVDGTTVRINASGQLEADAGGGIDFTVGTGLDFSAASVLSVKFGTTAGTACQGNDSRLHTHNNKSILDGITSGLISNWNTAYTNNHTHSNKTVLDGISSTKVSNWDEAFSNKHWHNNKSDLDTINQGLGTSYSPTFKAITLSEWTIDSVGGDLNLRHLGQLAAYFSGSNNGNFVTKGTMIAEGDVIAYQDGGSYASGLPVADSSTYGLVRYDGTTIGKNSSGQLYVINAGSGGGSNINVIDSLT</sequence>
<evidence type="ECO:0008006" key="3">
    <source>
        <dbReference type="Google" id="ProtNLM"/>
    </source>
</evidence>
<feature type="non-terminal residue" evidence="1">
    <location>
        <position position="978"/>
    </location>
</feature>
<organism evidence="1 2">
    <name type="scientific">Parabacteroides faecalis</name>
    <dbReference type="NCBI Taxonomy" id="2924040"/>
    <lineage>
        <taxon>Bacteria</taxon>
        <taxon>Pseudomonadati</taxon>
        <taxon>Bacteroidota</taxon>
        <taxon>Bacteroidia</taxon>
        <taxon>Bacteroidales</taxon>
        <taxon>Tannerellaceae</taxon>
        <taxon>Parabacteroides</taxon>
    </lineage>
</organism>
<evidence type="ECO:0000313" key="2">
    <source>
        <dbReference type="Proteomes" id="UP001165444"/>
    </source>
</evidence>
<dbReference type="Gene3D" id="6.10.140.2190">
    <property type="match status" value="1"/>
</dbReference>
<dbReference type="Proteomes" id="UP001165444">
    <property type="component" value="Unassembled WGS sequence"/>
</dbReference>
<name>A0ABT0C479_9BACT</name>
<reference evidence="1 2" key="1">
    <citation type="submission" date="2022-03" db="EMBL/GenBank/DDBJ databases">
        <title>Parabacteroides sp. nov. isolated from swine feces.</title>
        <authorList>
            <person name="Bak J.E."/>
        </authorList>
    </citation>
    <scope>NUCLEOTIDE SEQUENCE [LARGE SCALE GENOMIC DNA]</scope>
    <source>
        <strain evidence="1 2">AGMB00274</strain>
    </source>
</reference>
<gene>
    <name evidence="1" type="ORF">MUN53_14580</name>
</gene>
<protein>
    <recommendedName>
        <fullName evidence="3">Prophage tail endopeptidase domain-containing protein</fullName>
    </recommendedName>
</protein>